<gene>
    <name evidence="3" type="ORF">HMPREF1090_02235</name>
</gene>
<evidence type="ECO:0000256" key="1">
    <source>
        <dbReference type="SAM" id="MobiDB-lite"/>
    </source>
</evidence>
<dbReference type="SUPFAM" id="SSF51338">
    <property type="entry name" value="Composite domain of metallo-dependent hydrolases"/>
    <property type="match status" value="1"/>
</dbReference>
<dbReference type="EMBL" id="AGYR01000022">
    <property type="protein sequence ID" value="ENZ15662.1"/>
    <property type="molecule type" value="Genomic_DNA"/>
</dbReference>
<dbReference type="HOGENOM" id="CLU_009942_3_1_9"/>
<dbReference type="GeneID" id="57960045"/>
<protein>
    <recommendedName>
        <fullName evidence="2">Amidohydrolase 3 domain-containing protein</fullName>
    </recommendedName>
</protein>
<dbReference type="Pfam" id="PF07969">
    <property type="entry name" value="Amidohydro_3"/>
    <property type="match status" value="1"/>
</dbReference>
<dbReference type="Gene3D" id="2.30.40.10">
    <property type="entry name" value="Urease, subunit C, domain 1"/>
    <property type="match status" value="1"/>
</dbReference>
<dbReference type="InterPro" id="IPR013108">
    <property type="entry name" value="Amidohydro_3"/>
</dbReference>
<dbReference type="InterPro" id="IPR011059">
    <property type="entry name" value="Metal-dep_hydrolase_composite"/>
</dbReference>
<dbReference type="InterPro" id="IPR032466">
    <property type="entry name" value="Metal_Hydrolase"/>
</dbReference>
<dbReference type="PANTHER" id="PTHR22642">
    <property type="entry name" value="IMIDAZOLONEPROPIONASE"/>
    <property type="match status" value="1"/>
</dbReference>
<reference evidence="3 4" key="1">
    <citation type="submission" date="2013-01" db="EMBL/GenBank/DDBJ databases">
        <title>The Genome Sequence of Clostridium clostridioforme 90A8.</title>
        <authorList>
            <consortium name="The Broad Institute Genome Sequencing Platform"/>
            <person name="Earl A."/>
            <person name="Ward D."/>
            <person name="Feldgarden M."/>
            <person name="Gevers D."/>
            <person name="Courvalin P."/>
            <person name="Lambert T."/>
            <person name="Walker B."/>
            <person name="Young S.K."/>
            <person name="Zeng Q."/>
            <person name="Gargeya S."/>
            <person name="Fitzgerald M."/>
            <person name="Haas B."/>
            <person name="Abouelleil A."/>
            <person name="Alvarado L."/>
            <person name="Arachchi H.M."/>
            <person name="Berlin A.M."/>
            <person name="Chapman S.B."/>
            <person name="Dewar J."/>
            <person name="Goldberg J."/>
            <person name="Griggs A."/>
            <person name="Gujja S."/>
            <person name="Hansen M."/>
            <person name="Howarth C."/>
            <person name="Imamovic A."/>
            <person name="Larimer J."/>
            <person name="McCowan C."/>
            <person name="Murphy C."/>
            <person name="Neiman D."/>
            <person name="Pearson M."/>
            <person name="Priest M."/>
            <person name="Roberts A."/>
            <person name="Saif S."/>
            <person name="Shea T."/>
            <person name="Sisk P."/>
            <person name="Sykes S."/>
            <person name="Wortman J."/>
            <person name="Nusbaum C."/>
            <person name="Birren B."/>
        </authorList>
    </citation>
    <scope>NUCLEOTIDE SEQUENCE [LARGE SCALE GENOMIC DNA]</scope>
    <source>
        <strain evidence="3 4">90A8</strain>
    </source>
</reference>
<feature type="domain" description="Amidohydrolase 3" evidence="2">
    <location>
        <begin position="46"/>
        <end position="536"/>
    </location>
</feature>
<feature type="compositionally biased region" description="Basic residues" evidence="1">
    <location>
        <begin position="551"/>
        <end position="561"/>
    </location>
</feature>
<dbReference type="InterPro" id="IPR033932">
    <property type="entry name" value="YtcJ-like"/>
</dbReference>
<evidence type="ECO:0000313" key="3">
    <source>
        <dbReference type="EMBL" id="ENZ15662.1"/>
    </source>
</evidence>
<name>A0A0E2HBL4_9FIRM</name>
<dbReference type="GO" id="GO:0016810">
    <property type="term" value="F:hydrolase activity, acting on carbon-nitrogen (but not peptide) bonds"/>
    <property type="evidence" value="ECO:0007669"/>
    <property type="project" value="InterPro"/>
</dbReference>
<dbReference type="Proteomes" id="UP000013085">
    <property type="component" value="Unassembled WGS sequence"/>
</dbReference>
<evidence type="ECO:0000259" key="2">
    <source>
        <dbReference type="Pfam" id="PF07969"/>
    </source>
</evidence>
<dbReference type="AlphaFoldDB" id="A0A0E2HBL4"/>
<dbReference type="Gene3D" id="3.20.20.140">
    <property type="entry name" value="Metal-dependent hydrolases"/>
    <property type="match status" value="1"/>
</dbReference>
<dbReference type="PATRIC" id="fig|999408.3.peg.2399"/>
<dbReference type="PANTHER" id="PTHR22642:SF2">
    <property type="entry name" value="PROTEIN LONG AFTER FAR-RED 3"/>
    <property type="match status" value="1"/>
</dbReference>
<dbReference type="CDD" id="cd01300">
    <property type="entry name" value="YtcJ_like"/>
    <property type="match status" value="1"/>
</dbReference>
<accession>A0A0E2HBL4</accession>
<dbReference type="Gene3D" id="3.10.310.70">
    <property type="match status" value="1"/>
</dbReference>
<comment type="caution">
    <text evidence="3">The sequence shown here is derived from an EMBL/GenBank/DDBJ whole genome shotgun (WGS) entry which is preliminary data.</text>
</comment>
<evidence type="ECO:0000313" key="4">
    <source>
        <dbReference type="Proteomes" id="UP000013085"/>
    </source>
</evidence>
<feature type="region of interest" description="Disordered" evidence="1">
    <location>
        <begin position="540"/>
        <end position="561"/>
    </location>
</feature>
<proteinExistence type="predicted"/>
<sequence>MRTIYRNGAVYTGELPLCQAFVVEDGRFVCAGTDEDALAMKESGDEVKDLKGRFVCAGFNDSHMHLLNYGNALRAADLSQHTHSLAGMKEYMKEFIREQSPKPGAWVRGRGWNHDYFEDEKRFPNCHDLDMISTDYPICLTRTCGHACVVNTMALHLAGITGNTPQVEGGLYEVDESGEPNGIFRENAMDLIYGCLPEPAKEDIKEMILAASKALNRYGVTSSQTDDLLAFNNVPYERVLEAYRELDAEGRMTVRVYEQSQFTNLDVLKGFVEKGYNTGWGNHWFKIGPLKMLGDGSLGARSAYLSQPYADDASTRGIPIFTRQQFEDMVGYANSHGMQVAVHAIGDGILDDILAAYEKALSQCPRKDHRHGIVHCQITRPDQLDKFAKLSLHAYFQSIFLDYDIHIVEERIGKERAASSYHFRTLYETTHASNGSDCPVELPDVMKGIQCAVTRTTVKDHVGPYLPEQALDIKQALDSFTVEGAHASFEEEVKGRIAPGMLADFVILGANPFETSPEELAGIPVEATYVDGVCRYSREAEGKQQQENSSRKNRKRAFISW</sequence>
<dbReference type="SUPFAM" id="SSF51556">
    <property type="entry name" value="Metallo-dependent hydrolases"/>
    <property type="match status" value="1"/>
</dbReference>
<organism evidence="3 4">
    <name type="scientific">[Clostridium] clostridioforme 90A8</name>
    <dbReference type="NCBI Taxonomy" id="999408"/>
    <lineage>
        <taxon>Bacteria</taxon>
        <taxon>Bacillati</taxon>
        <taxon>Bacillota</taxon>
        <taxon>Clostridia</taxon>
        <taxon>Lachnospirales</taxon>
        <taxon>Lachnospiraceae</taxon>
        <taxon>Enterocloster</taxon>
    </lineage>
</organism>
<dbReference type="RefSeq" id="WP_002583418.1">
    <property type="nucleotide sequence ID" value="NZ_KB851020.1"/>
</dbReference>